<keyword evidence="2" id="KW-0812">Transmembrane</keyword>
<dbReference type="InterPro" id="IPR001810">
    <property type="entry name" value="F-box_dom"/>
</dbReference>
<dbReference type="EMBL" id="JANTQA010000029">
    <property type="protein sequence ID" value="KAJ3441704.1"/>
    <property type="molecule type" value="Genomic_DNA"/>
</dbReference>
<evidence type="ECO:0000313" key="4">
    <source>
        <dbReference type="EMBL" id="KAJ3441704.1"/>
    </source>
</evidence>
<feature type="region of interest" description="Disordered" evidence="1">
    <location>
        <begin position="244"/>
        <end position="266"/>
    </location>
</feature>
<feature type="transmembrane region" description="Helical" evidence="2">
    <location>
        <begin position="596"/>
        <end position="619"/>
    </location>
</feature>
<feature type="compositionally biased region" description="Basic and acidic residues" evidence="1">
    <location>
        <begin position="249"/>
        <end position="266"/>
    </location>
</feature>
<feature type="transmembrane region" description="Helical" evidence="2">
    <location>
        <begin position="488"/>
        <end position="512"/>
    </location>
</feature>
<dbReference type="PROSITE" id="PS50181">
    <property type="entry name" value="FBOX"/>
    <property type="match status" value="1"/>
</dbReference>
<dbReference type="SMART" id="SM00256">
    <property type="entry name" value="FBOX"/>
    <property type="match status" value="1"/>
</dbReference>
<reference evidence="4" key="1">
    <citation type="submission" date="2022-08" db="EMBL/GenBank/DDBJ databases">
        <title>Novel sulphate-reducing endosymbionts in the free-living metamonad Anaeramoeba.</title>
        <authorList>
            <person name="Jerlstrom-Hultqvist J."/>
            <person name="Cepicka I."/>
            <person name="Gallot-Lavallee L."/>
            <person name="Salas-Leiva D."/>
            <person name="Curtis B.A."/>
            <person name="Zahonova K."/>
            <person name="Pipaliya S."/>
            <person name="Dacks J."/>
            <person name="Roger A.J."/>
        </authorList>
    </citation>
    <scope>NUCLEOTIDE SEQUENCE</scope>
    <source>
        <strain evidence="4">Busselton2</strain>
    </source>
</reference>
<comment type="caution">
    <text evidence="4">The sequence shown here is derived from an EMBL/GenBank/DDBJ whole genome shotgun (WGS) entry which is preliminary data.</text>
</comment>
<feature type="transmembrane region" description="Helical" evidence="2">
    <location>
        <begin position="425"/>
        <end position="443"/>
    </location>
</feature>
<keyword evidence="2" id="KW-0472">Membrane</keyword>
<accession>A0AAV7ZID4</accession>
<dbReference type="InterPro" id="IPR036047">
    <property type="entry name" value="F-box-like_dom_sf"/>
</dbReference>
<keyword evidence="2" id="KW-1133">Transmembrane helix</keyword>
<proteinExistence type="predicted"/>
<feature type="transmembrane region" description="Helical" evidence="2">
    <location>
        <begin position="353"/>
        <end position="377"/>
    </location>
</feature>
<feature type="transmembrane region" description="Helical" evidence="2">
    <location>
        <begin position="389"/>
        <end position="410"/>
    </location>
</feature>
<dbReference type="AlphaFoldDB" id="A0AAV7ZID4"/>
<feature type="transmembrane region" description="Helical" evidence="2">
    <location>
        <begin position="450"/>
        <end position="468"/>
    </location>
</feature>
<dbReference type="SUPFAM" id="SSF81383">
    <property type="entry name" value="F-box domain"/>
    <property type="match status" value="1"/>
</dbReference>
<feature type="domain" description="F-box" evidence="3">
    <location>
        <begin position="138"/>
        <end position="184"/>
    </location>
</feature>
<feature type="transmembrane region" description="Helical" evidence="2">
    <location>
        <begin position="524"/>
        <end position="546"/>
    </location>
</feature>
<evidence type="ECO:0000259" key="3">
    <source>
        <dbReference type="PROSITE" id="PS50181"/>
    </source>
</evidence>
<feature type="transmembrane region" description="Helical" evidence="2">
    <location>
        <begin position="558"/>
        <end position="584"/>
    </location>
</feature>
<protein>
    <submittedName>
        <fullName evidence="4">Fam11a b protein</fullName>
    </submittedName>
</protein>
<dbReference type="Gene3D" id="1.20.1280.50">
    <property type="match status" value="1"/>
</dbReference>
<dbReference type="Pfam" id="PF12937">
    <property type="entry name" value="F-box-like"/>
    <property type="match status" value="1"/>
</dbReference>
<gene>
    <name evidence="4" type="ORF">M0812_13718</name>
</gene>
<dbReference type="Proteomes" id="UP001146793">
    <property type="component" value="Unassembled WGS sequence"/>
</dbReference>
<evidence type="ECO:0000256" key="1">
    <source>
        <dbReference type="SAM" id="MobiDB-lite"/>
    </source>
</evidence>
<evidence type="ECO:0000256" key="2">
    <source>
        <dbReference type="SAM" id="Phobius"/>
    </source>
</evidence>
<evidence type="ECO:0000313" key="5">
    <source>
        <dbReference type="Proteomes" id="UP001146793"/>
    </source>
</evidence>
<organism evidence="4 5">
    <name type="scientific">Anaeramoeba flamelloides</name>
    <dbReference type="NCBI Taxonomy" id="1746091"/>
    <lineage>
        <taxon>Eukaryota</taxon>
        <taxon>Metamonada</taxon>
        <taxon>Anaeramoebidae</taxon>
        <taxon>Anaeramoeba</taxon>
    </lineage>
</organism>
<sequence length="626" mass="73603">MSQIAIAKYSVRGSEGDLTFDKHDKIYVVSKDNYNTLSGYLFKDPDHTVAQFNAFYVNIYNVPLSEKEIFSKTHVEKKGSNYAISKIERHFEEIENIYYRHNNSVIICIDRNILFWLTVGKNAHPAPKNAIVPPEEENLILNTLPQDILLEIFELVPPIKLGYLSITCKYLNELIMDEILWKRVAIENEEIFAWEKIKLNMGKYGTLRFEDFSGIPFDVIRYLEQANKNENENENEIILLTSSGSDEPNVEKNGEGGKSKRVAKTEIETKKYNTKTNILNQNSVNSIQGENNPITSCKRLRIEYIRKQPDIRSEIINKIEQIKKIQKQNNQIVKNLDHYRTTQISRQNIENKIIVMFIIFAMMLCLVLDLFTIFLTIQIEKKMKSPLWIFYPVFFYTLFVIIIFFCIYYYESSKVLLLKMYKFEISLFLCFVVLVVLIVLKLSRPSMFKWIIIIIPLLLMAIIQFYILSKNSYVIDSISNVKNTELSVGLSVILQYACSIIFFVIFSLVLFLQLDHVIDIKWEMAFTPLFIFDGVSILIPIVFSLVNRFYHEERKSLLFYFTYIILNILFIVPWVLFETFLILYIKSNVILYFKYVMIPIFVQQVLLTCLSCILCWEYLWDDGLYH</sequence>
<name>A0AAV7ZID4_9EUKA</name>